<proteinExistence type="inferred from homology"/>
<feature type="compositionally biased region" description="Polar residues" evidence="7">
    <location>
        <begin position="1"/>
        <end position="11"/>
    </location>
</feature>
<keyword evidence="4" id="KW-0238">DNA-binding</keyword>
<feature type="domain" description="Beta-trefoil DNA-binding" evidence="9">
    <location>
        <begin position="574"/>
        <end position="907"/>
    </location>
</feature>
<dbReference type="PANTHER" id="PTHR10665">
    <property type="entry name" value="RECOMBINING BINDING PROTEIN SUPPRESSOR OF HAIRLESS"/>
    <property type="match status" value="1"/>
</dbReference>
<feature type="region of interest" description="Disordered" evidence="7">
    <location>
        <begin position="888"/>
        <end position="935"/>
    </location>
</feature>
<sequence length="1086" mass="119157">MSDTSANSNVFYANAIHDSPESPTSRKRKQEELQYPSHSASHHFELSSYYAPNQHEQQPWHQQIPPSPHHHQEQQMQAATSDASSLVINFSNQANMQASSDISSWSHHHPLPHHSISTLMQPDFSMADPQQTSAYVAAGSYMDSPHSELRGTSDKTGGVGENHSLSEIHQMLNLDQFSTASTLAETPTPTSYSFIEEPAALRLDDLSAANLQQQSQLIQSWSNSAGRTTNAQQSSNYSNNGSGTPGFFTPGFLGSLQEDDSESYHTSDLNFHRPTHSSSSEWNPSCSSPHQIEHDPFLVSEMSLLKNNSMASSSEQSATVFHQSHPSTPTSPIPSQHLLNAKQQQQQQQQQQDAYTEQERTVIILSSKVAQKSYGTEKRFLCPPPTAMLLGKSWWTIPLQRFDTSDSNEVLKMPNGHELCPPRISVSISGETAAQACQIEWYTVSGVTVGQTGHVKPLQTASPSTSTTSTSTGSTTEQPQQQKQQHSSRFRSSVESRSSSIDWYQNHAQETLAAGKCVSKHLFINDADEKRKRVAGLIRIQLANGTHMGALASKSIKVISKPSKKRQSVKNMELCIHHGTTVSLFNRIRSQTVSTKYLGVSSSSPFSFPGQPFRGGTPGDGTCFVARTTCWDPFIIWVVDTNRSTSNVKESEIPEDYIGRNAFTRNIPYPPPPGIALKNKTNQLVPIHYNQHIVLQCLTTGLVSPVMIIRKVDKASMVVGGVQAIGDDLGGEYGDEVLGDPVSQLHKIALQIVQDPQQQKQHLASEAAPLSNTMLPRSCDPITYLACLNDMVGTHKTTDTRRPIVPAVKTPKPNSNLGQHWDDVDALFNITSQEAGGKIVRKQRVSIEPSLPMEGGHDIMNDPRRRVNSLSDDYLFYSNNISPSVSFPGVSRPQHHHHHGISRKSSISSNSSTGIGFSGGGGAGGGGGRRPSTQNQTVNGLGAYWQEDVSDVAVWTIVGTDCATYTFLPPSKDMIDDSSTAKASHKANATNDTPFPIVNQMTTKASLENKDQLLMSLHGEHFSRDLQVWFGDIKASSVEYKSRELIVCRMPSKNELLPTKHTYDQIPILLVRGDGTVCKTNKAYPV</sequence>
<keyword evidence="5" id="KW-0804">Transcription</keyword>
<dbReference type="InterPro" id="IPR040159">
    <property type="entry name" value="CLS_fam"/>
</dbReference>
<feature type="region of interest" description="Disordered" evidence="7">
    <location>
        <begin position="1"/>
        <end position="82"/>
    </location>
</feature>
<dbReference type="InterPro" id="IPR037095">
    <property type="entry name" value="RBP-J/Cbf11_DNA-bd_sf"/>
</dbReference>
<dbReference type="InterPro" id="IPR013783">
    <property type="entry name" value="Ig-like_fold"/>
</dbReference>
<dbReference type="GO" id="GO:0000978">
    <property type="term" value="F:RNA polymerase II cis-regulatory region sequence-specific DNA binding"/>
    <property type="evidence" value="ECO:0007669"/>
    <property type="project" value="InterPro"/>
</dbReference>
<dbReference type="InterPro" id="IPR038007">
    <property type="entry name" value="RBP-Jkappa_IPT"/>
</dbReference>
<evidence type="ECO:0000259" key="8">
    <source>
        <dbReference type="SMART" id="SM01267"/>
    </source>
</evidence>
<dbReference type="STRING" id="35722.A0A0B7NSC1"/>
<dbReference type="GO" id="GO:0001228">
    <property type="term" value="F:DNA-binding transcription activator activity, RNA polymerase II-specific"/>
    <property type="evidence" value="ECO:0007669"/>
    <property type="project" value="InterPro"/>
</dbReference>
<feature type="compositionally biased region" description="Polar residues" evidence="7">
    <location>
        <begin position="308"/>
        <end position="321"/>
    </location>
</feature>
<feature type="compositionally biased region" description="Low complexity" evidence="7">
    <location>
        <begin position="460"/>
        <end position="492"/>
    </location>
</feature>
<keyword evidence="11" id="KW-1185">Reference proteome</keyword>
<accession>A0A0B7NSC1</accession>
<feature type="region of interest" description="Disordered" evidence="7">
    <location>
        <begin position="454"/>
        <end position="492"/>
    </location>
</feature>
<evidence type="ECO:0000256" key="1">
    <source>
        <dbReference type="ARBA" id="ARBA00004123"/>
    </source>
</evidence>
<dbReference type="SUPFAM" id="SSF81296">
    <property type="entry name" value="E set domains"/>
    <property type="match status" value="1"/>
</dbReference>
<feature type="region of interest" description="Disordered" evidence="7">
    <location>
        <begin position="308"/>
        <end position="355"/>
    </location>
</feature>
<evidence type="ECO:0000256" key="5">
    <source>
        <dbReference type="ARBA" id="ARBA00023163"/>
    </source>
</evidence>
<dbReference type="Pfam" id="PF09271">
    <property type="entry name" value="LAG1-DNAbind"/>
    <property type="match status" value="2"/>
</dbReference>
<evidence type="ECO:0000256" key="2">
    <source>
        <dbReference type="ARBA" id="ARBA00009704"/>
    </source>
</evidence>
<keyword evidence="3" id="KW-0805">Transcription regulation</keyword>
<dbReference type="SUPFAM" id="SSF110217">
    <property type="entry name" value="DNA-binding protein LAG-1 (CSL)"/>
    <property type="match status" value="1"/>
</dbReference>
<feature type="compositionally biased region" description="Low complexity" evidence="7">
    <location>
        <begin position="277"/>
        <end position="288"/>
    </location>
</feature>
<dbReference type="Proteomes" id="UP000054107">
    <property type="component" value="Unassembled WGS sequence"/>
</dbReference>
<gene>
    <name evidence="10" type="primary">PARPA_12505.1 scaffold 45109</name>
</gene>
<feature type="compositionally biased region" description="Low complexity" evidence="7">
    <location>
        <begin position="903"/>
        <end position="915"/>
    </location>
</feature>
<keyword evidence="6" id="KW-0539">Nucleus</keyword>
<dbReference type="InterPro" id="IPR036358">
    <property type="entry name" value="BTD_sf"/>
</dbReference>
<dbReference type="SMART" id="SM01267">
    <property type="entry name" value="LAG1_DNAbind"/>
    <property type="match status" value="1"/>
</dbReference>
<dbReference type="SMART" id="SM01268">
    <property type="entry name" value="BTD"/>
    <property type="match status" value="1"/>
</dbReference>
<dbReference type="Pfam" id="PF20144">
    <property type="entry name" value="TIG_SUH"/>
    <property type="match status" value="1"/>
</dbReference>
<dbReference type="AlphaFoldDB" id="A0A0B7NSC1"/>
<feature type="domain" description="RBP-J/Cbf11/Cbf12 DNA binding" evidence="8">
    <location>
        <begin position="361"/>
        <end position="573"/>
    </location>
</feature>
<feature type="compositionally biased region" description="Basic residues" evidence="7">
    <location>
        <begin position="893"/>
        <end position="902"/>
    </location>
</feature>
<evidence type="ECO:0000313" key="11">
    <source>
        <dbReference type="Proteomes" id="UP000054107"/>
    </source>
</evidence>
<dbReference type="EMBL" id="LN733769">
    <property type="protein sequence ID" value="CEP18203.1"/>
    <property type="molecule type" value="Genomic_DNA"/>
</dbReference>
<evidence type="ECO:0000256" key="4">
    <source>
        <dbReference type="ARBA" id="ARBA00023125"/>
    </source>
</evidence>
<comment type="subcellular location">
    <subcellularLocation>
        <location evidence="1">Nucleus</location>
    </subcellularLocation>
</comment>
<dbReference type="SUPFAM" id="SSF49417">
    <property type="entry name" value="p53-like transcription factors"/>
    <property type="match status" value="2"/>
</dbReference>
<dbReference type="InterPro" id="IPR014756">
    <property type="entry name" value="Ig_E-set"/>
</dbReference>
<evidence type="ECO:0000256" key="7">
    <source>
        <dbReference type="SAM" id="MobiDB-lite"/>
    </source>
</evidence>
<evidence type="ECO:0008006" key="12">
    <source>
        <dbReference type="Google" id="ProtNLM"/>
    </source>
</evidence>
<name>A0A0B7NSC1_9FUNG</name>
<protein>
    <recommendedName>
        <fullName evidence="12">LAG1-DNAbind-domain-containing protein</fullName>
    </recommendedName>
</protein>
<evidence type="ECO:0000256" key="3">
    <source>
        <dbReference type="ARBA" id="ARBA00023015"/>
    </source>
</evidence>
<reference evidence="10 11" key="1">
    <citation type="submission" date="2014-09" db="EMBL/GenBank/DDBJ databases">
        <authorList>
            <person name="Ellenberger Sabrina"/>
        </authorList>
    </citation>
    <scope>NUCLEOTIDE SEQUENCE [LARGE SCALE GENOMIC DNA]</scope>
    <source>
        <strain evidence="10 11">CBS 412.66</strain>
    </source>
</reference>
<dbReference type="Gene3D" id="2.60.40.10">
    <property type="entry name" value="Immunoglobulins"/>
    <property type="match status" value="1"/>
</dbReference>
<feature type="region of interest" description="Disordered" evidence="7">
    <location>
        <begin position="222"/>
        <end position="289"/>
    </location>
</feature>
<dbReference type="Pfam" id="PF09270">
    <property type="entry name" value="BTD"/>
    <property type="match status" value="1"/>
</dbReference>
<evidence type="ECO:0000259" key="9">
    <source>
        <dbReference type="SMART" id="SM01268"/>
    </source>
</evidence>
<feature type="compositionally biased region" description="Gly residues" evidence="7">
    <location>
        <begin position="916"/>
        <end position="929"/>
    </location>
</feature>
<dbReference type="Gene3D" id="2.60.40.1450">
    <property type="entry name" value="LAG1, DNA binding domain"/>
    <property type="match status" value="1"/>
</dbReference>
<dbReference type="OrthoDB" id="5600360at2759"/>
<evidence type="ECO:0000313" key="10">
    <source>
        <dbReference type="EMBL" id="CEP18203.1"/>
    </source>
</evidence>
<dbReference type="InterPro" id="IPR015351">
    <property type="entry name" value="RBP-J/Cbf11/Cbf12_DNA-bd"/>
</dbReference>
<dbReference type="InterPro" id="IPR008967">
    <property type="entry name" value="p53-like_TF_DNA-bd_sf"/>
</dbReference>
<organism evidence="10 11">
    <name type="scientific">Parasitella parasitica</name>
    <dbReference type="NCBI Taxonomy" id="35722"/>
    <lineage>
        <taxon>Eukaryota</taxon>
        <taxon>Fungi</taxon>
        <taxon>Fungi incertae sedis</taxon>
        <taxon>Mucoromycota</taxon>
        <taxon>Mucoromycotina</taxon>
        <taxon>Mucoromycetes</taxon>
        <taxon>Mucorales</taxon>
        <taxon>Mucorineae</taxon>
        <taxon>Mucoraceae</taxon>
        <taxon>Parasitella</taxon>
    </lineage>
</organism>
<comment type="similarity">
    <text evidence="2">Belongs to the Su(H) family.</text>
</comment>
<dbReference type="InterPro" id="IPR015350">
    <property type="entry name" value="Beta-trefoil_DNA-bd_dom"/>
</dbReference>
<evidence type="ECO:0000256" key="6">
    <source>
        <dbReference type="ARBA" id="ARBA00023242"/>
    </source>
</evidence>
<feature type="compositionally biased region" description="Low complexity" evidence="7">
    <location>
        <begin position="322"/>
        <end position="352"/>
    </location>
</feature>
<feature type="compositionally biased region" description="Low complexity" evidence="7">
    <location>
        <begin position="222"/>
        <end position="256"/>
    </location>
</feature>
<dbReference type="GO" id="GO:0005634">
    <property type="term" value="C:nucleus"/>
    <property type="evidence" value="ECO:0007669"/>
    <property type="project" value="UniProtKB-SubCell"/>
</dbReference>